<evidence type="ECO:0000313" key="2">
    <source>
        <dbReference type="EMBL" id="TYC55904.1"/>
    </source>
</evidence>
<evidence type="ECO:0000313" key="3">
    <source>
        <dbReference type="Proteomes" id="UP000389128"/>
    </source>
</evidence>
<organism evidence="2 3">
    <name type="scientific">Zoogloea oleivorans</name>
    <dbReference type="NCBI Taxonomy" id="1552750"/>
    <lineage>
        <taxon>Bacteria</taxon>
        <taxon>Pseudomonadati</taxon>
        <taxon>Pseudomonadota</taxon>
        <taxon>Betaproteobacteria</taxon>
        <taxon>Rhodocyclales</taxon>
        <taxon>Zoogloeaceae</taxon>
        <taxon>Zoogloea</taxon>
    </lineage>
</organism>
<dbReference type="OrthoDB" id="5298576at2"/>
<accession>A0A6C2CPH9</accession>
<gene>
    <name evidence="2" type="ORF">ETQ85_13460</name>
</gene>
<protein>
    <submittedName>
        <fullName evidence="2">Phasin family protein</fullName>
    </submittedName>
</protein>
<keyword evidence="3" id="KW-1185">Reference proteome</keyword>
<comment type="caution">
    <text evidence="2">The sequence shown here is derived from an EMBL/GenBank/DDBJ whole genome shotgun (WGS) entry which is preliminary data.</text>
</comment>
<feature type="domain" description="Phasin" evidence="1">
    <location>
        <begin position="13"/>
        <end position="102"/>
    </location>
</feature>
<evidence type="ECO:0000259" key="1">
    <source>
        <dbReference type="Pfam" id="PF09361"/>
    </source>
</evidence>
<dbReference type="AlphaFoldDB" id="A0A6C2CPH9"/>
<dbReference type="RefSeq" id="WP_148579596.1">
    <property type="nucleotide sequence ID" value="NZ_SDKK01000012.1"/>
</dbReference>
<name>A0A6C2CPH9_9RHOO</name>
<dbReference type="Proteomes" id="UP000389128">
    <property type="component" value="Unassembled WGS sequence"/>
</dbReference>
<dbReference type="Pfam" id="PF09361">
    <property type="entry name" value="Phasin_2"/>
    <property type="match status" value="1"/>
</dbReference>
<reference evidence="2 3" key="1">
    <citation type="submission" date="2019-01" db="EMBL/GenBank/DDBJ databases">
        <title>Zoogloea oleivorans genome sequencing and assembly.</title>
        <authorList>
            <person name="Tancsics A."/>
            <person name="Farkas M."/>
            <person name="Kriszt B."/>
            <person name="Maroti G."/>
            <person name="Horvath B."/>
        </authorList>
    </citation>
    <scope>NUCLEOTIDE SEQUENCE [LARGE SCALE GENOMIC DNA]</scope>
    <source>
        <strain evidence="2 3">Buc</strain>
    </source>
</reference>
<sequence>MPTAAPEPIDAVESSTNALMALSKIAFSSIEQLAALNLKVARNALTDAVAASDILNHPPGLEALKSGESPLTGPAARKVVAYFSDAQGIAANSQSEINKLMASYFAPAGKGPTPGKYPSPGGSWSSGFDMFTKIAQQASSLAAANTKAVGVTTERLLAATTTHSGK</sequence>
<proteinExistence type="predicted"/>
<dbReference type="EMBL" id="SDKK01000012">
    <property type="protein sequence ID" value="TYC55904.1"/>
    <property type="molecule type" value="Genomic_DNA"/>
</dbReference>
<dbReference type="InterPro" id="IPR018968">
    <property type="entry name" value="Phasin"/>
</dbReference>